<proteinExistence type="predicted"/>
<accession>A0AAE0L835</accession>
<dbReference type="AlphaFoldDB" id="A0AAE0L835"/>
<evidence type="ECO:0000313" key="1">
    <source>
        <dbReference type="EMBL" id="KAK3275210.1"/>
    </source>
</evidence>
<sequence>MRDKAAQADAIPLRWGLGSFTRLPTSRLQFPNRFAFVEYSQNSLKVFSQLFKRATTPIFTRNLGTLQSIDGVSSELWSLSNCVQCRRCGLLQRCRSRLWRCDWWNCAPSCSSQLQCSAGLLHGGMRCKVPR</sequence>
<keyword evidence="2" id="KW-1185">Reference proteome</keyword>
<organism evidence="1 2">
    <name type="scientific">Cymbomonas tetramitiformis</name>
    <dbReference type="NCBI Taxonomy" id="36881"/>
    <lineage>
        <taxon>Eukaryota</taxon>
        <taxon>Viridiplantae</taxon>
        <taxon>Chlorophyta</taxon>
        <taxon>Pyramimonadophyceae</taxon>
        <taxon>Pyramimonadales</taxon>
        <taxon>Pyramimonadaceae</taxon>
        <taxon>Cymbomonas</taxon>
    </lineage>
</organism>
<reference evidence="1 2" key="1">
    <citation type="journal article" date="2015" name="Genome Biol. Evol.">
        <title>Comparative Genomics of a Bacterivorous Green Alga Reveals Evolutionary Causalities and Consequences of Phago-Mixotrophic Mode of Nutrition.</title>
        <authorList>
            <person name="Burns J.A."/>
            <person name="Paasch A."/>
            <person name="Narechania A."/>
            <person name="Kim E."/>
        </authorList>
    </citation>
    <scope>NUCLEOTIDE SEQUENCE [LARGE SCALE GENOMIC DNA]</scope>
    <source>
        <strain evidence="1 2">PLY_AMNH</strain>
    </source>
</reference>
<gene>
    <name evidence="1" type="ORF">CYMTET_16647</name>
</gene>
<comment type="caution">
    <text evidence="1">The sequence shown here is derived from an EMBL/GenBank/DDBJ whole genome shotgun (WGS) entry which is preliminary data.</text>
</comment>
<name>A0AAE0L835_9CHLO</name>
<dbReference type="EMBL" id="LGRX02007351">
    <property type="protein sequence ID" value="KAK3275210.1"/>
    <property type="molecule type" value="Genomic_DNA"/>
</dbReference>
<protein>
    <submittedName>
        <fullName evidence="1">Uncharacterized protein</fullName>
    </submittedName>
</protein>
<evidence type="ECO:0000313" key="2">
    <source>
        <dbReference type="Proteomes" id="UP001190700"/>
    </source>
</evidence>
<dbReference type="Proteomes" id="UP001190700">
    <property type="component" value="Unassembled WGS sequence"/>
</dbReference>